<proteinExistence type="predicted"/>
<feature type="transmembrane region" description="Helical" evidence="1">
    <location>
        <begin position="280"/>
        <end position="298"/>
    </location>
</feature>
<feature type="transmembrane region" description="Helical" evidence="1">
    <location>
        <begin position="74"/>
        <end position="95"/>
    </location>
</feature>
<dbReference type="RefSeq" id="WP_243493037.1">
    <property type="nucleotide sequence ID" value="NZ_CP063361.1"/>
</dbReference>
<name>A0ABY4AAW5_9BURK</name>
<keyword evidence="1" id="KW-1133">Transmembrane helix</keyword>
<keyword evidence="1" id="KW-0472">Membrane</keyword>
<gene>
    <name evidence="2" type="ORF">INH39_09940</name>
</gene>
<evidence type="ECO:0000313" key="3">
    <source>
        <dbReference type="Proteomes" id="UP000831532"/>
    </source>
</evidence>
<accession>A0ABY4AAW5</accession>
<dbReference type="EMBL" id="CP063361">
    <property type="protein sequence ID" value="UOD31953.1"/>
    <property type="molecule type" value="Genomic_DNA"/>
</dbReference>
<keyword evidence="1" id="KW-0812">Transmembrane</keyword>
<sequence>MTDIAVLSTHLQNRLQAALTPGERLVWVGQPIPGYYRKRRVYEYRVLFAALALFGLLWMAGGIARTLLTSAPGVGLLALAGLPLLLLGVVGLRGSSTMADEARHMVYAITSERVLLLGGDDPEIVSSYGPAQLQEIERTEYDGGWGDLILHTKHVAIGDHGYTTRRYGLLAIAGVRRAHELVAALAKTLPLAPGTPHPSYQKALMTPEIAALPDRLSTALQAELGPGERLVWAAQPIPASYLKKGFRRWRFVIPGALSTLVLFAFTAPALWSPAVRGWDVLQAAGTPLLLLGIAAYCLSQPLRMRKHAAGVVHAITTERALSIDSRGPVLTRTYAPAGLVHVRCAGGPDDSGDLLLEPAFDNNTPIASELHRHGFMGIGDVRHVERLIGHLQQAPAA</sequence>
<protein>
    <recommendedName>
        <fullName evidence="4">YcxB-like protein domain-containing protein</fullName>
    </recommendedName>
</protein>
<dbReference type="Proteomes" id="UP000831532">
    <property type="component" value="Chromosome"/>
</dbReference>
<feature type="transmembrane region" description="Helical" evidence="1">
    <location>
        <begin position="46"/>
        <end position="68"/>
    </location>
</feature>
<organism evidence="2 3">
    <name type="scientific">Massilia violaceinigra</name>
    <dbReference type="NCBI Taxonomy" id="2045208"/>
    <lineage>
        <taxon>Bacteria</taxon>
        <taxon>Pseudomonadati</taxon>
        <taxon>Pseudomonadota</taxon>
        <taxon>Betaproteobacteria</taxon>
        <taxon>Burkholderiales</taxon>
        <taxon>Oxalobacteraceae</taxon>
        <taxon>Telluria group</taxon>
        <taxon>Massilia</taxon>
    </lineage>
</organism>
<keyword evidence="3" id="KW-1185">Reference proteome</keyword>
<evidence type="ECO:0008006" key="4">
    <source>
        <dbReference type="Google" id="ProtNLM"/>
    </source>
</evidence>
<evidence type="ECO:0000313" key="2">
    <source>
        <dbReference type="EMBL" id="UOD31953.1"/>
    </source>
</evidence>
<evidence type="ECO:0000256" key="1">
    <source>
        <dbReference type="SAM" id="Phobius"/>
    </source>
</evidence>
<reference evidence="2 3" key="1">
    <citation type="submission" date="2020-10" db="EMBL/GenBank/DDBJ databases">
        <title>Genome analysis of Massilia species.</title>
        <authorList>
            <person name="Jung D.-H."/>
        </authorList>
    </citation>
    <scope>NUCLEOTIDE SEQUENCE [LARGE SCALE GENOMIC DNA]</scope>
    <source>
        <strain evidence="3">sipir</strain>
    </source>
</reference>
<feature type="transmembrane region" description="Helical" evidence="1">
    <location>
        <begin position="251"/>
        <end position="274"/>
    </location>
</feature>